<organism evidence="1">
    <name type="scientific">marine metagenome</name>
    <dbReference type="NCBI Taxonomy" id="408172"/>
    <lineage>
        <taxon>unclassified sequences</taxon>
        <taxon>metagenomes</taxon>
        <taxon>ecological metagenomes</taxon>
    </lineage>
</organism>
<dbReference type="Gene3D" id="2.40.160.60">
    <property type="entry name" value="Outer membrane protein transport protein (OMPP1/FadL/TodX)"/>
    <property type="match status" value="1"/>
</dbReference>
<name>A0A381RJ73_9ZZZZ</name>
<dbReference type="AlphaFoldDB" id="A0A381RJ73"/>
<sequence length="373" mass="41380">MGGLSIYSDSIHLNLKNPAAYSEIELVNYSVGVDYNRSRLISENSNENTSTANVNYLAVTVPTKHLVFGFGIIPKSSVGYLLQSTDESKTPKQIERYEGNGGVNTAFLTFGFKAFKKISLGISANYEFGTLEHSNSRILEGIELYTKVESNSSLSGVNFVYSTLFREKVSDDLTLHASYIFKPNSKLSSKNSQILYTIPGDGSFGGDSEEIDLAASNLNETKITIPASNSFGLGVGKETKWFIGFDYTKTNGGGFENKLFNLKNVEYKEASKISLGGFFIPDYNSFTSYFSRIVYRAGIRIEKTGLHIQNKSINEYGINFGLGLPFQGFQNINFGFEVGKRGTTNAGLIQEKFFSVRLGLTLNDRWFVKNKYN</sequence>
<gene>
    <name evidence="1" type="ORF">METZ01_LOCUS43872</name>
</gene>
<dbReference type="SUPFAM" id="SSF56935">
    <property type="entry name" value="Porins"/>
    <property type="match status" value="1"/>
</dbReference>
<reference evidence="1" key="1">
    <citation type="submission" date="2018-05" db="EMBL/GenBank/DDBJ databases">
        <authorList>
            <person name="Lanie J.A."/>
            <person name="Ng W.-L."/>
            <person name="Kazmierczak K.M."/>
            <person name="Andrzejewski T.M."/>
            <person name="Davidsen T.M."/>
            <person name="Wayne K.J."/>
            <person name="Tettelin H."/>
            <person name="Glass J.I."/>
            <person name="Rusch D."/>
            <person name="Podicherti R."/>
            <person name="Tsui H.-C.T."/>
            <person name="Winkler M.E."/>
        </authorList>
    </citation>
    <scope>NUCLEOTIDE SEQUENCE</scope>
</reference>
<protein>
    <recommendedName>
        <fullName evidence="2">DUF5723 domain-containing protein</fullName>
    </recommendedName>
</protein>
<dbReference type="EMBL" id="UINC01001942">
    <property type="protein sequence ID" value="SUZ91018.1"/>
    <property type="molecule type" value="Genomic_DNA"/>
</dbReference>
<evidence type="ECO:0008006" key="2">
    <source>
        <dbReference type="Google" id="ProtNLM"/>
    </source>
</evidence>
<proteinExistence type="predicted"/>
<accession>A0A381RJ73</accession>
<evidence type="ECO:0000313" key="1">
    <source>
        <dbReference type="EMBL" id="SUZ91018.1"/>
    </source>
</evidence>